<proteinExistence type="predicted"/>
<accession>A0A6A2ZW52</accession>
<gene>
    <name evidence="2" type="ORF">F3Y22_tig00110683pilonHSYRG00133</name>
</gene>
<dbReference type="InterPro" id="IPR052343">
    <property type="entry name" value="Retrotransposon-Effector_Assoc"/>
</dbReference>
<dbReference type="PANTHER" id="PTHR46890">
    <property type="entry name" value="NON-LTR RETROLELEMENT REVERSE TRANSCRIPTASE-LIKE PROTEIN-RELATED"/>
    <property type="match status" value="1"/>
</dbReference>
<dbReference type="PANTHER" id="PTHR46890:SF48">
    <property type="entry name" value="RNA-DIRECTED DNA POLYMERASE"/>
    <property type="match status" value="1"/>
</dbReference>
<keyword evidence="3" id="KW-1185">Reference proteome</keyword>
<feature type="compositionally biased region" description="Basic and acidic residues" evidence="1">
    <location>
        <begin position="537"/>
        <end position="576"/>
    </location>
</feature>
<reference evidence="2" key="1">
    <citation type="submission" date="2019-09" db="EMBL/GenBank/DDBJ databases">
        <title>Draft genome information of white flower Hibiscus syriacus.</title>
        <authorList>
            <person name="Kim Y.-M."/>
        </authorList>
    </citation>
    <scope>NUCLEOTIDE SEQUENCE [LARGE SCALE GENOMIC DNA]</scope>
    <source>
        <strain evidence="2">YM2019G1</strain>
    </source>
</reference>
<dbReference type="AlphaFoldDB" id="A0A6A2ZW52"/>
<protein>
    <recommendedName>
        <fullName evidence="4">Reverse transcriptase domain-containing protein</fullName>
    </recommendedName>
</protein>
<organism evidence="2 3">
    <name type="scientific">Hibiscus syriacus</name>
    <name type="common">Rose of Sharon</name>
    <dbReference type="NCBI Taxonomy" id="106335"/>
    <lineage>
        <taxon>Eukaryota</taxon>
        <taxon>Viridiplantae</taxon>
        <taxon>Streptophyta</taxon>
        <taxon>Embryophyta</taxon>
        <taxon>Tracheophyta</taxon>
        <taxon>Spermatophyta</taxon>
        <taxon>Magnoliopsida</taxon>
        <taxon>eudicotyledons</taxon>
        <taxon>Gunneridae</taxon>
        <taxon>Pentapetalae</taxon>
        <taxon>rosids</taxon>
        <taxon>malvids</taxon>
        <taxon>Malvales</taxon>
        <taxon>Malvaceae</taxon>
        <taxon>Malvoideae</taxon>
        <taxon>Hibiscus</taxon>
    </lineage>
</organism>
<comment type="caution">
    <text evidence="2">The sequence shown here is derived from an EMBL/GenBank/DDBJ whole genome shotgun (WGS) entry which is preliminary data.</text>
</comment>
<evidence type="ECO:0000313" key="2">
    <source>
        <dbReference type="EMBL" id="KAE8695826.1"/>
    </source>
</evidence>
<evidence type="ECO:0000313" key="3">
    <source>
        <dbReference type="Proteomes" id="UP000436088"/>
    </source>
</evidence>
<dbReference type="EMBL" id="VEPZ02001072">
    <property type="protein sequence ID" value="KAE8695826.1"/>
    <property type="molecule type" value="Genomic_DNA"/>
</dbReference>
<name>A0A6A2ZW52_HIBSY</name>
<evidence type="ECO:0008006" key="4">
    <source>
        <dbReference type="Google" id="ProtNLM"/>
    </source>
</evidence>
<feature type="region of interest" description="Disordered" evidence="1">
    <location>
        <begin position="537"/>
        <end position="595"/>
    </location>
</feature>
<dbReference type="Proteomes" id="UP000436088">
    <property type="component" value="Unassembled WGS sequence"/>
</dbReference>
<evidence type="ECO:0000256" key="1">
    <source>
        <dbReference type="SAM" id="MobiDB-lite"/>
    </source>
</evidence>
<sequence length="1105" mass="124806">MGGETAPTIWVKANDVGVGEKTNAIGVGEKKNNIVVGEKTNGVGVDEKMNYVNSLSSKARIIVINHTAQKSLQASLHELSLADPNDDVLQELLEVKHGLNLEADKEELSREQRARINWLWHGDNNTPFFNSLLPTVGTRIIIYISASASILEKVSTRVTTAMNNSLIAPFRAEEIWLAVKGMSPVKTSGTDDFPALFCQKYWHVIGAEFRPISLCNVLYKIAAKCWLVDFSCARCVYDQAWGRLSPVDRYRNNIVIAYEVLNAMQKKRSGNRGSFALKADMSKAYDRVEWTFFWKMKVILRKNGCLATISERPVDFTDDNKWIEMDENAMANFHLALADEILSSIEEKKTTKDMGSYHQILTSLRCTIGEQERAELLLQSLPDSTKSAQEGRQTSNLQQAEALTKMRGDQQNVTKAVVTNMATFKKSKALVELDYGNKIKCFRTDNGGEYTSDELMTYAGKKTSKDSSRGEHSSTKWSRRVDEQILLERTRAMLRVVGLKKSFWAEAVIPPVIGVSLVDPTARKVIISRDVIFVEDKPQRKEDDDSTEKSETTQIHVEKEVEQRDSSEAKLTHEQEPESSEAPTTRQSDRVRRRPNCTHIISDASLWMRAMQEEIEALHNNVWDLVPLPEGRKLIGNNRSSKSSEIVKIKLRGIVQDWWSKICSKRRTHKDHIEELKAQLAREFEMKDLGSANKILGMQIHQDRILTMKKNYGDVSSTVCIGSEKFNVRYDMHKTRHCDFAQTVGVSLWLHPQQKQNISTTQASKEAIWLKMLLEELGHNLDCDFALSDSRISQHNVGLNGSIVLLNSTKWTCPSGCECSPAVRDQIACYWVGVSSIMSATWVYRMGYGTNMAKFWLRSNGAVAVYIGVRGVTFLFRNLVGVRYYLRDEFLTSSLAPIPPMLGEAFRVLMVDQYSSIDVNHTYVLDLINNVSTTWKYDILLDLFGMEQASLISSIPFSKTSLQDNLFEGRRCLVDLPSKVKTSFWRIVNDFIPTFANLQYHGGGDCWRVLAEGLFKFNFDVAFNALTKKATSGVICRYSVSLIMAACTYPDRRSLRLSFRSQFDFARQKANSASRALACDGQAHRQEHMDLLSPPSATLAAERIG</sequence>